<accession>A0ABR3EQ50</accession>
<dbReference type="Proteomes" id="UP001465976">
    <property type="component" value="Unassembled WGS sequence"/>
</dbReference>
<dbReference type="Gene3D" id="2.40.70.10">
    <property type="entry name" value="Acid Proteases"/>
    <property type="match status" value="1"/>
</dbReference>
<proteinExistence type="predicted"/>
<evidence type="ECO:0008006" key="4">
    <source>
        <dbReference type="Google" id="ProtNLM"/>
    </source>
</evidence>
<feature type="compositionally biased region" description="Basic and acidic residues" evidence="1">
    <location>
        <begin position="1"/>
        <end position="19"/>
    </location>
</feature>
<feature type="compositionally biased region" description="Acidic residues" evidence="1">
    <location>
        <begin position="36"/>
        <end position="46"/>
    </location>
</feature>
<evidence type="ECO:0000313" key="2">
    <source>
        <dbReference type="EMBL" id="KAL0565009.1"/>
    </source>
</evidence>
<protein>
    <recommendedName>
        <fullName evidence="4">Peptidase A2 domain-containing protein</fullName>
    </recommendedName>
</protein>
<comment type="caution">
    <text evidence="2">The sequence shown here is derived from an EMBL/GenBank/DDBJ whole genome shotgun (WGS) entry which is preliminary data.</text>
</comment>
<sequence length="261" mass="29813">MNDAKCPKKQEKVHFARIMEDDEPDDETTFLISSGDDTDPETAQENVEQEGDAYAAALYDNEYEPDDLYALEGYSYEQTYLAHEEQCCDRATTRLATLLEEPYDIYDYSELPHEEGFMDYGEYMAGIQEIPGEEGLFRATVEPKWSQVKRMGTRPHREFAENRCLATWININNMKCFALFDTGSTADILSPDFATMANTDIFQLRNPVILQLGTKGSRSRINYGCEAEFHLGDEQNNASGRNYFDVANIDRYDMVVGCAFM</sequence>
<feature type="region of interest" description="Disordered" evidence="1">
    <location>
        <begin position="1"/>
        <end position="46"/>
    </location>
</feature>
<organism evidence="2 3">
    <name type="scientific">Marasmius crinis-equi</name>
    <dbReference type="NCBI Taxonomy" id="585013"/>
    <lineage>
        <taxon>Eukaryota</taxon>
        <taxon>Fungi</taxon>
        <taxon>Dikarya</taxon>
        <taxon>Basidiomycota</taxon>
        <taxon>Agaricomycotina</taxon>
        <taxon>Agaricomycetes</taxon>
        <taxon>Agaricomycetidae</taxon>
        <taxon>Agaricales</taxon>
        <taxon>Marasmiineae</taxon>
        <taxon>Marasmiaceae</taxon>
        <taxon>Marasmius</taxon>
    </lineage>
</organism>
<keyword evidence="3" id="KW-1185">Reference proteome</keyword>
<evidence type="ECO:0000313" key="3">
    <source>
        <dbReference type="Proteomes" id="UP001465976"/>
    </source>
</evidence>
<reference evidence="2 3" key="1">
    <citation type="submission" date="2024-02" db="EMBL/GenBank/DDBJ databases">
        <title>A draft genome for the cacao thread blight pathogen Marasmius crinis-equi.</title>
        <authorList>
            <person name="Cohen S.P."/>
            <person name="Baruah I.K."/>
            <person name="Amoako-Attah I."/>
            <person name="Bukari Y."/>
            <person name="Meinhardt L.W."/>
            <person name="Bailey B.A."/>
        </authorList>
    </citation>
    <scope>NUCLEOTIDE SEQUENCE [LARGE SCALE GENOMIC DNA]</scope>
    <source>
        <strain evidence="2 3">GH-76</strain>
    </source>
</reference>
<name>A0ABR3EQ50_9AGAR</name>
<dbReference type="CDD" id="cd00303">
    <property type="entry name" value="retropepsin_like"/>
    <property type="match status" value="1"/>
</dbReference>
<dbReference type="InterPro" id="IPR021109">
    <property type="entry name" value="Peptidase_aspartic_dom_sf"/>
</dbReference>
<dbReference type="EMBL" id="JBAHYK010002465">
    <property type="protein sequence ID" value="KAL0565009.1"/>
    <property type="molecule type" value="Genomic_DNA"/>
</dbReference>
<gene>
    <name evidence="2" type="ORF">V5O48_017024</name>
</gene>
<evidence type="ECO:0000256" key="1">
    <source>
        <dbReference type="SAM" id="MobiDB-lite"/>
    </source>
</evidence>